<dbReference type="STRING" id="45068.Llon_0093"/>
<evidence type="ECO:0000256" key="2">
    <source>
        <dbReference type="ARBA" id="ARBA00009212"/>
    </source>
</evidence>
<dbReference type="EMBL" id="LNYK01000001">
    <property type="protein sequence ID" value="KTD23208.1"/>
    <property type="molecule type" value="Genomic_DNA"/>
</dbReference>
<keyword evidence="7 8" id="KW-0472">Membrane</keyword>
<dbReference type="PANTHER" id="PTHR34702:SF1">
    <property type="entry name" value="NA(+)_H(+) ANTIPORTER SUBUNIT F"/>
    <property type="match status" value="1"/>
</dbReference>
<keyword evidence="5 8" id="KW-0812">Transmembrane</keyword>
<gene>
    <name evidence="9" type="primary">mnhF1</name>
    <name evidence="9" type="ORF">Llon_0093</name>
</gene>
<evidence type="ECO:0000313" key="10">
    <source>
        <dbReference type="Proteomes" id="UP000054997"/>
    </source>
</evidence>
<dbReference type="InterPro" id="IPR007208">
    <property type="entry name" value="MrpF/PhaF-like"/>
</dbReference>
<evidence type="ECO:0000256" key="6">
    <source>
        <dbReference type="ARBA" id="ARBA00022989"/>
    </source>
</evidence>
<keyword evidence="10" id="KW-1185">Reference proteome</keyword>
<protein>
    <submittedName>
        <fullName evidence="9">Na(+)/H(+) antiporter subunit F1</fullName>
    </submittedName>
</protein>
<evidence type="ECO:0000313" key="9">
    <source>
        <dbReference type="EMBL" id="KTD23208.1"/>
    </source>
</evidence>
<comment type="caution">
    <text evidence="9">The sequence shown here is derived from an EMBL/GenBank/DDBJ whole genome shotgun (WGS) entry which is preliminary data.</text>
</comment>
<dbReference type="PANTHER" id="PTHR34702">
    <property type="entry name" value="NA(+)/H(+) ANTIPORTER SUBUNIT F1"/>
    <property type="match status" value="1"/>
</dbReference>
<dbReference type="Pfam" id="PF04066">
    <property type="entry name" value="MrpF_PhaF"/>
    <property type="match status" value="1"/>
</dbReference>
<feature type="transmembrane region" description="Helical" evidence="8">
    <location>
        <begin position="32"/>
        <end position="52"/>
    </location>
</feature>
<evidence type="ECO:0000256" key="4">
    <source>
        <dbReference type="ARBA" id="ARBA00022475"/>
    </source>
</evidence>
<dbReference type="GO" id="GO:0005886">
    <property type="term" value="C:plasma membrane"/>
    <property type="evidence" value="ECO:0007669"/>
    <property type="project" value="UniProtKB-SubCell"/>
</dbReference>
<sequence>MSLLFWLSAFAIALAYVFCLVRMALGPSLADRIVALDLLANLLMASIAFFSIYKKQAIFLDIVVALALVMFLSSTMYARYLEKMLKEKEKRDDTI</sequence>
<dbReference type="OrthoDB" id="9800226at2"/>
<dbReference type="Proteomes" id="UP000054997">
    <property type="component" value="Unassembled WGS sequence"/>
</dbReference>
<name>A0A0W0VSZ6_9GAMM</name>
<reference evidence="9 10" key="1">
    <citation type="submission" date="2015-11" db="EMBL/GenBank/DDBJ databases">
        <title>Genomic analysis of 38 Legionella species identifies large and diverse effector repertoires.</title>
        <authorList>
            <person name="Burstein D."/>
            <person name="Amaro F."/>
            <person name="Zusman T."/>
            <person name="Lifshitz Z."/>
            <person name="Cohen O."/>
            <person name="Gilbert J.A."/>
            <person name="Pupko T."/>
            <person name="Shuman H.A."/>
            <person name="Segal G."/>
        </authorList>
    </citation>
    <scope>NUCLEOTIDE SEQUENCE [LARGE SCALE GENOMIC DNA]</scope>
    <source>
        <strain evidence="9 10">ATCC 49505</strain>
    </source>
</reference>
<organism evidence="9 10">
    <name type="scientific">Legionella londiniensis</name>
    <dbReference type="NCBI Taxonomy" id="45068"/>
    <lineage>
        <taxon>Bacteria</taxon>
        <taxon>Pseudomonadati</taxon>
        <taxon>Pseudomonadota</taxon>
        <taxon>Gammaproteobacteria</taxon>
        <taxon>Legionellales</taxon>
        <taxon>Legionellaceae</taxon>
        <taxon>Legionella</taxon>
    </lineage>
</organism>
<evidence type="ECO:0000256" key="8">
    <source>
        <dbReference type="SAM" id="Phobius"/>
    </source>
</evidence>
<evidence type="ECO:0000256" key="7">
    <source>
        <dbReference type="ARBA" id="ARBA00023136"/>
    </source>
</evidence>
<dbReference type="RefSeq" id="WP_058528112.1">
    <property type="nucleotide sequence ID" value="NZ_CAAAHZ010000005.1"/>
</dbReference>
<dbReference type="AlphaFoldDB" id="A0A0W0VSZ6"/>
<evidence type="ECO:0000256" key="3">
    <source>
        <dbReference type="ARBA" id="ARBA00022448"/>
    </source>
</evidence>
<feature type="transmembrane region" description="Helical" evidence="8">
    <location>
        <begin position="58"/>
        <end position="81"/>
    </location>
</feature>
<comment type="subcellular location">
    <subcellularLocation>
        <location evidence="1">Cell membrane</location>
        <topology evidence="1">Multi-pass membrane protein</topology>
    </subcellularLocation>
</comment>
<dbReference type="GO" id="GO:0015385">
    <property type="term" value="F:sodium:proton antiporter activity"/>
    <property type="evidence" value="ECO:0007669"/>
    <property type="project" value="TreeGrafter"/>
</dbReference>
<evidence type="ECO:0000256" key="5">
    <source>
        <dbReference type="ARBA" id="ARBA00022692"/>
    </source>
</evidence>
<feature type="transmembrane region" description="Helical" evidence="8">
    <location>
        <begin position="6"/>
        <end position="25"/>
    </location>
</feature>
<proteinExistence type="inferred from homology"/>
<evidence type="ECO:0000256" key="1">
    <source>
        <dbReference type="ARBA" id="ARBA00004651"/>
    </source>
</evidence>
<comment type="similarity">
    <text evidence="2">Belongs to the CPA3 antiporters (TC 2.A.63) subunit F family.</text>
</comment>
<accession>A0A0W0VSZ6</accession>
<keyword evidence="3" id="KW-0813">Transport</keyword>
<dbReference type="PATRIC" id="fig|45068.5.peg.98"/>
<keyword evidence="6 8" id="KW-1133">Transmembrane helix</keyword>
<keyword evidence="4" id="KW-1003">Cell membrane</keyword>